<feature type="compositionally biased region" description="Low complexity" evidence="6">
    <location>
        <begin position="149"/>
        <end position="171"/>
    </location>
</feature>
<organism evidence="8 9">
    <name type="scientific">Dispira parvispora</name>
    <dbReference type="NCBI Taxonomy" id="1520584"/>
    <lineage>
        <taxon>Eukaryota</taxon>
        <taxon>Fungi</taxon>
        <taxon>Fungi incertae sedis</taxon>
        <taxon>Zoopagomycota</taxon>
        <taxon>Kickxellomycotina</taxon>
        <taxon>Dimargaritomycetes</taxon>
        <taxon>Dimargaritales</taxon>
        <taxon>Dimargaritaceae</taxon>
        <taxon>Dispira</taxon>
    </lineage>
</organism>
<keyword evidence="4" id="KW-0508">mRNA splicing</keyword>
<dbReference type="GO" id="GO:0003723">
    <property type="term" value="F:RNA binding"/>
    <property type="evidence" value="ECO:0007669"/>
    <property type="project" value="UniProtKB-KW"/>
</dbReference>
<dbReference type="InterPro" id="IPR003954">
    <property type="entry name" value="RRM_euk-type"/>
</dbReference>
<dbReference type="GO" id="GO:0045292">
    <property type="term" value="P:mRNA cis splicing, via spliceosome"/>
    <property type="evidence" value="ECO:0007669"/>
    <property type="project" value="InterPro"/>
</dbReference>
<sequence>MSLYAGLSLKKSNNSEADKPDPVEAATSKGISGWSTTFKAPLTRKRPNHPLPAFRVPAKSGQPPTTTSQATDKVPGLTHAPTTSSVTKATHTLPVPTKVKGNEIGHPKDPLVGLATEYNPLFPNQYDTCKAALEKQKQMKRSRRKQKKLSYSQSDHPSHSSLRPLSPPTSTADSTTHAVKNPTECTSIIVLCNMVGPGEVDDTLQEETAEECAKYGPVSHCLIYEVPDNQLPAEESVRIFVKFTEVDAARRAYLDLHGRYFGGRKVCVRFFDPVRFEKLDLAPRANDLDS</sequence>
<feature type="compositionally biased region" description="Polar residues" evidence="6">
    <location>
        <begin position="62"/>
        <end position="71"/>
    </location>
</feature>
<dbReference type="Proteomes" id="UP001150925">
    <property type="component" value="Unassembled WGS sequence"/>
</dbReference>
<evidence type="ECO:0000256" key="4">
    <source>
        <dbReference type="ARBA" id="ARBA00023187"/>
    </source>
</evidence>
<accession>A0A9W8AQ20</accession>
<name>A0A9W8AQ20_9FUNG</name>
<feature type="region of interest" description="Disordered" evidence="6">
    <location>
        <begin position="1"/>
        <end position="88"/>
    </location>
</feature>
<evidence type="ECO:0000259" key="7">
    <source>
        <dbReference type="SMART" id="SM00361"/>
    </source>
</evidence>
<dbReference type="SUPFAM" id="SSF54928">
    <property type="entry name" value="RNA-binding domain, RBD"/>
    <property type="match status" value="1"/>
</dbReference>
<comment type="subcellular location">
    <subcellularLocation>
        <location evidence="1">Nucleus</location>
    </subcellularLocation>
</comment>
<evidence type="ECO:0000313" key="8">
    <source>
        <dbReference type="EMBL" id="KAJ1961295.1"/>
    </source>
</evidence>
<dbReference type="InterPro" id="IPR040052">
    <property type="entry name" value="RBM17"/>
</dbReference>
<dbReference type="PANTHER" id="PTHR13288:SF8">
    <property type="entry name" value="SPLICING FACTOR 45"/>
    <property type="match status" value="1"/>
</dbReference>
<evidence type="ECO:0000313" key="9">
    <source>
        <dbReference type="Proteomes" id="UP001150925"/>
    </source>
</evidence>
<feature type="region of interest" description="Disordered" evidence="6">
    <location>
        <begin position="135"/>
        <end position="178"/>
    </location>
</feature>
<dbReference type="InterPro" id="IPR035979">
    <property type="entry name" value="RBD_domain_sf"/>
</dbReference>
<comment type="caution">
    <text evidence="8">The sequence shown here is derived from an EMBL/GenBank/DDBJ whole genome shotgun (WGS) entry which is preliminary data.</text>
</comment>
<dbReference type="EMBL" id="JANBPY010001163">
    <property type="protein sequence ID" value="KAJ1961295.1"/>
    <property type="molecule type" value="Genomic_DNA"/>
</dbReference>
<gene>
    <name evidence="8" type="ORF">IWQ62_003918</name>
</gene>
<dbReference type="InterPro" id="IPR012677">
    <property type="entry name" value="Nucleotide-bd_a/b_plait_sf"/>
</dbReference>
<dbReference type="AlphaFoldDB" id="A0A9W8AQ20"/>
<evidence type="ECO:0000256" key="5">
    <source>
        <dbReference type="ARBA" id="ARBA00023242"/>
    </source>
</evidence>
<dbReference type="OrthoDB" id="5411533at2759"/>
<reference evidence="8" key="1">
    <citation type="submission" date="2022-07" db="EMBL/GenBank/DDBJ databases">
        <title>Phylogenomic reconstructions and comparative analyses of Kickxellomycotina fungi.</title>
        <authorList>
            <person name="Reynolds N.K."/>
            <person name="Stajich J.E."/>
            <person name="Barry K."/>
            <person name="Grigoriev I.V."/>
            <person name="Crous P."/>
            <person name="Smith M.E."/>
        </authorList>
    </citation>
    <scope>NUCLEOTIDE SEQUENCE</scope>
    <source>
        <strain evidence="8">RSA 1196</strain>
    </source>
</reference>
<proteinExistence type="predicted"/>
<dbReference type="Gene3D" id="3.30.70.330">
    <property type="match status" value="1"/>
</dbReference>
<protein>
    <recommendedName>
        <fullName evidence="7">RNA recognition motif domain-containing protein</fullName>
    </recommendedName>
</protein>
<evidence type="ECO:0000256" key="6">
    <source>
        <dbReference type="SAM" id="MobiDB-lite"/>
    </source>
</evidence>
<dbReference type="SMART" id="SM00361">
    <property type="entry name" value="RRM_1"/>
    <property type="match status" value="1"/>
</dbReference>
<dbReference type="PANTHER" id="PTHR13288">
    <property type="entry name" value="SPLICING FACTOR 45 SPF45"/>
    <property type="match status" value="1"/>
</dbReference>
<keyword evidence="9" id="KW-1185">Reference proteome</keyword>
<feature type="compositionally biased region" description="Polar residues" evidence="6">
    <location>
        <begin position="29"/>
        <end position="38"/>
    </location>
</feature>
<feature type="compositionally biased region" description="Basic residues" evidence="6">
    <location>
        <begin position="138"/>
        <end position="148"/>
    </location>
</feature>
<keyword evidence="5" id="KW-0539">Nucleus</keyword>
<evidence type="ECO:0000256" key="1">
    <source>
        <dbReference type="ARBA" id="ARBA00004123"/>
    </source>
</evidence>
<dbReference type="FunFam" id="3.30.70.330:FF:000382">
    <property type="entry name" value="G-patch domain-containing protein"/>
    <property type="match status" value="1"/>
</dbReference>
<keyword evidence="2" id="KW-0507">mRNA processing</keyword>
<evidence type="ECO:0000256" key="3">
    <source>
        <dbReference type="ARBA" id="ARBA00022884"/>
    </source>
</evidence>
<evidence type="ECO:0000256" key="2">
    <source>
        <dbReference type="ARBA" id="ARBA00022664"/>
    </source>
</evidence>
<keyword evidence="3" id="KW-0694">RNA-binding</keyword>
<dbReference type="GO" id="GO:0071011">
    <property type="term" value="C:precatalytic spliceosome"/>
    <property type="evidence" value="ECO:0007669"/>
    <property type="project" value="TreeGrafter"/>
</dbReference>
<feature type="domain" description="RNA recognition motif" evidence="7">
    <location>
        <begin position="188"/>
        <end position="269"/>
    </location>
</feature>